<dbReference type="SUPFAM" id="SSF56436">
    <property type="entry name" value="C-type lectin-like"/>
    <property type="match status" value="1"/>
</dbReference>
<dbReference type="InterPro" id="IPR001304">
    <property type="entry name" value="C-type_lectin-like"/>
</dbReference>
<keyword evidence="2" id="KW-0732">Signal</keyword>
<dbReference type="PROSITE" id="PS50041">
    <property type="entry name" value="C_TYPE_LECTIN_2"/>
    <property type="match status" value="1"/>
</dbReference>
<evidence type="ECO:0000259" key="3">
    <source>
        <dbReference type="PROSITE" id="PS50041"/>
    </source>
</evidence>
<dbReference type="WBParaSite" id="PSAMB.scaffold8627size6004.g31647.t1">
    <property type="protein sequence ID" value="PSAMB.scaffold8627size6004.g31647.t1"/>
    <property type="gene ID" value="PSAMB.scaffold8627size6004.g31647"/>
</dbReference>
<dbReference type="CDD" id="cd00037">
    <property type="entry name" value="CLECT"/>
    <property type="match status" value="1"/>
</dbReference>
<evidence type="ECO:0000313" key="5">
    <source>
        <dbReference type="WBParaSite" id="PSAMB.scaffold8627size6004.g31647.t1"/>
    </source>
</evidence>
<name>A0A914XJ70_9BILA</name>
<feature type="domain" description="C-type lectin" evidence="3">
    <location>
        <begin position="33"/>
        <end position="144"/>
    </location>
</feature>
<feature type="signal peptide" evidence="2">
    <location>
        <begin position="1"/>
        <end position="17"/>
    </location>
</feature>
<dbReference type="AlphaFoldDB" id="A0A914XJ70"/>
<feature type="region of interest" description="Disordered" evidence="1">
    <location>
        <begin position="236"/>
        <end position="325"/>
    </location>
</feature>
<proteinExistence type="predicted"/>
<accession>A0A914XJ70</accession>
<protein>
    <submittedName>
        <fullName evidence="5">C-type lectin domain-containing protein</fullName>
    </submittedName>
</protein>
<sequence>MLFSLAILLFTFPTVTAQTDLQANCTGNDRLYNGTSCYVMIGPTLAYAVAKLSCNHILGYSGHLAHMKNAAGQAAVLELANTYTGAPGDCYWMGMEIINGTVATNISTNWGNYYRNGTFVTSTYFAWDSGQPSAAANYNKVAYCKAANVAYIRIGIEQTNPSSTDPTTDWYLTTPTSPSVLTTYLPWATAPTAGMRTIAVGSGYPKNFNAVDNTTLYPFLYDSPTSTTTTAIATTTETPTTTTTETPTTTSTTTPTTTTTETTPITTSTTTNTEIPTTTTITETPSTTNTDYDTDYNYTNYNGNGNANNNSHNNINNNSDYNSDY</sequence>
<dbReference type="Gene3D" id="3.10.100.10">
    <property type="entry name" value="Mannose-Binding Protein A, subunit A"/>
    <property type="match status" value="1"/>
</dbReference>
<feature type="chain" id="PRO_5037226379" evidence="2">
    <location>
        <begin position="18"/>
        <end position="325"/>
    </location>
</feature>
<organism evidence="4 5">
    <name type="scientific">Plectus sambesii</name>
    <dbReference type="NCBI Taxonomy" id="2011161"/>
    <lineage>
        <taxon>Eukaryota</taxon>
        <taxon>Metazoa</taxon>
        <taxon>Ecdysozoa</taxon>
        <taxon>Nematoda</taxon>
        <taxon>Chromadorea</taxon>
        <taxon>Plectida</taxon>
        <taxon>Plectina</taxon>
        <taxon>Plectoidea</taxon>
        <taxon>Plectidae</taxon>
        <taxon>Plectus</taxon>
    </lineage>
</organism>
<reference evidence="5" key="1">
    <citation type="submission" date="2022-11" db="UniProtKB">
        <authorList>
            <consortium name="WormBaseParasite"/>
        </authorList>
    </citation>
    <scope>IDENTIFICATION</scope>
</reference>
<evidence type="ECO:0000256" key="1">
    <source>
        <dbReference type="SAM" id="MobiDB-lite"/>
    </source>
</evidence>
<dbReference type="Proteomes" id="UP000887566">
    <property type="component" value="Unplaced"/>
</dbReference>
<keyword evidence="4" id="KW-1185">Reference proteome</keyword>
<evidence type="ECO:0000256" key="2">
    <source>
        <dbReference type="SAM" id="SignalP"/>
    </source>
</evidence>
<dbReference type="InterPro" id="IPR016186">
    <property type="entry name" value="C-type_lectin-like/link_sf"/>
</dbReference>
<dbReference type="InterPro" id="IPR016187">
    <property type="entry name" value="CTDL_fold"/>
</dbReference>
<evidence type="ECO:0000313" key="4">
    <source>
        <dbReference type="Proteomes" id="UP000887566"/>
    </source>
</evidence>